<dbReference type="InterPro" id="IPR001282">
    <property type="entry name" value="G6P_DH"/>
</dbReference>
<dbReference type="GO" id="GO:0005829">
    <property type="term" value="C:cytosol"/>
    <property type="evidence" value="ECO:0007669"/>
    <property type="project" value="TreeGrafter"/>
</dbReference>
<comment type="caution">
    <text evidence="9">The sequence shown here is derived from an EMBL/GenBank/DDBJ whole genome shotgun (WGS) entry which is preliminary data.</text>
</comment>
<reference evidence="9 10" key="1">
    <citation type="submission" date="2020-07" db="EMBL/GenBank/DDBJ databases">
        <title>Sequencing the genomes of 1000 actinobacteria strains.</title>
        <authorList>
            <person name="Klenk H.-P."/>
        </authorList>
    </citation>
    <scope>NUCLEOTIDE SEQUENCE [LARGE SCALE GENOMIC DNA]</scope>
    <source>
        <strain evidence="9 10">DSM 103164</strain>
    </source>
</reference>
<dbReference type="SUPFAM" id="SSF55347">
    <property type="entry name" value="Glyceraldehyde-3-phosphate dehydrogenase-like, C-terminal domain"/>
    <property type="match status" value="1"/>
</dbReference>
<dbReference type="InterPro" id="IPR022675">
    <property type="entry name" value="G6P_DH_C"/>
</dbReference>
<comment type="pathway">
    <text evidence="1">Carbohydrate degradation; pentose phosphate pathway; D-ribulose 5-phosphate from D-glucose 6-phosphate (oxidative stage): step 1/3.</text>
</comment>
<name>A0A7Z0DAW3_9ACTN</name>
<dbReference type="InterPro" id="IPR036291">
    <property type="entry name" value="NAD(P)-bd_dom_sf"/>
</dbReference>
<gene>
    <name evidence="9" type="ORF">GGQ54_002483</name>
</gene>
<evidence type="ECO:0000256" key="3">
    <source>
        <dbReference type="ARBA" id="ARBA00022857"/>
    </source>
</evidence>
<protein>
    <submittedName>
        <fullName evidence="9">Glucose-6-phosphate 1-dehydrogenase</fullName>
        <ecNumber evidence="9">1.1.1.363</ecNumber>
        <ecNumber evidence="9">1.1.1.49</ecNumber>
    </submittedName>
</protein>
<keyword evidence="3" id="KW-0521">NADP</keyword>
<dbReference type="Pfam" id="PF00479">
    <property type="entry name" value="G6PD_N"/>
    <property type="match status" value="1"/>
</dbReference>
<dbReference type="GO" id="GO:0004345">
    <property type="term" value="F:glucose-6-phosphate dehydrogenase activity"/>
    <property type="evidence" value="ECO:0007669"/>
    <property type="project" value="UniProtKB-EC"/>
</dbReference>
<evidence type="ECO:0000256" key="6">
    <source>
        <dbReference type="SAM" id="MobiDB-lite"/>
    </source>
</evidence>
<dbReference type="InterPro" id="IPR022674">
    <property type="entry name" value="G6P_DH_NAD-bd"/>
</dbReference>
<dbReference type="EC" id="1.1.1.363" evidence="9"/>
<dbReference type="PRINTS" id="PR00079">
    <property type="entry name" value="G6PDHDRGNASE"/>
</dbReference>
<evidence type="ECO:0000259" key="8">
    <source>
        <dbReference type="Pfam" id="PF02781"/>
    </source>
</evidence>
<evidence type="ECO:0000256" key="4">
    <source>
        <dbReference type="ARBA" id="ARBA00023002"/>
    </source>
</evidence>
<dbReference type="PIRSF" id="PIRSF000110">
    <property type="entry name" value="G6PD"/>
    <property type="match status" value="1"/>
</dbReference>
<dbReference type="EC" id="1.1.1.49" evidence="9"/>
<evidence type="ECO:0000313" key="10">
    <source>
        <dbReference type="Proteomes" id="UP000527616"/>
    </source>
</evidence>
<dbReference type="Gene3D" id="3.40.50.720">
    <property type="entry name" value="NAD(P)-binding Rossmann-like Domain"/>
    <property type="match status" value="1"/>
</dbReference>
<organism evidence="9 10">
    <name type="scientific">Naumannella cuiyingiana</name>
    <dbReference type="NCBI Taxonomy" id="1347891"/>
    <lineage>
        <taxon>Bacteria</taxon>
        <taxon>Bacillati</taxon>
        <taxon>Actinomycetota</taxon>
        <taxon>Actinomycetes</taxon>
        <taxon>Propionibacteriales</taxon>
        <taxon>Propionibacteriaceae</taxon>
        <taxon>Naumannella</taxon>
    </lineage>
</organism>
<dbReference type="Gene3D" id="3.30.360.10">
    <property type="entry name" value="Dihydrodipicolinate Reductase, domain 2"/>
    <property type="match status" value="1"/>
</dbReference>
<evidence type="ECO:0000256" key="1">
    <source>
        <dbReference type="ARBA" id="ARBA00004937"/>
    </source>
</evidence>
<keyword evidence="4 9" id="KW-0560">Oxidoreductase</keyword>
<dbReference type="NCBIfam" id="NF009492">
    <property type="entry name" value="PRK12853.1-3"/>
    <property type="match status" value="1"/>
</dbReference>
<dbReference type="EMBL" id="JACBZS010000001">
    <property type="protein sequence ID" value="NYI71923.1"/>
    <property type="molecule type" value="Genomic_DNA"/>
</dbReference>
<sequence>MTAGGGVDEPGARTSTLVILGASGDLTARLLLPGLGTLLAGQPEREVTIIGADREPMETSAWRELVRSALTSTGCPGEVAAETADRAAWQTVDLLDEESLRGLLGAIGGPAVLYFAVPPRIAQGACELLARIGLPSGIRLGLEKPFGTDGASAKAFNELLHGFVAEERVFRVDHFLGTSTVLNVLGFRFANRVWRPVWNADNIERIDVIFDETLALEGRAGYYDTAGALVDMIQSHLLLVMAVTMMEEPARIDATELRDHLAHVVRATRIWADEPATASRRARYTAGRIGERNVPDYVDEPDVDPGNATETLAELTVEVRNAHWAGVPVTLRSGKALGADRHQIMITFRPVAHLPEGLGADQVAIPNQLVLDLGPDRVALEITTNGADDWRDIEATTMSAALGPGAMEPYGQILAGMLDGDPLLSVRGDISEECWRIIDPVRRAWQANETPLETYPAGSDGPASWPRARQWASVD</sequence>
<dbReference type="GO" id="GO:0050661">
    <property type="term" value="F:NADP binding"/>
    <property type="evidence" value="ECO:0007669"/>
    <property type="project" value="InterPro"/>
</dbReference>
<evidence type="ECO:0000256" key="5">
    <source>
        <dbReference type="ARBA" id="ARBA00023277"/>
    </source>
</evidence>
<dbReference type="PANTHER" id="PTHR23429:SF0">
    <property type="entry name" value="GLUCOSE-6-PHOSPHATE 1-DEHYDROGENASE"/>
    <property type="match status" value="1"/>
</dbReference>
<dbReference type="SUPFAM" id="SSF51735">
    <property type="entry name" value="NAD(P)-binding Rossmann-fold domains"/>
    <property type="match status" value="1"/>
</dbReference>
<keyword evidence="5" id="KW-0119">Carbohydrate metabolism</keyword>
<evidence type="ECO:0000256" key="2">
    <source>
        <dbReference type="ARBA" id="ARBA00022526"/>
    </source>
</evidence>
<keyword evidence="2" id="KW-0313">Glucose metabolism</keyword>
<accession>A0A7Z0DAW3</accession>
<evidence type="ECO:0000259" key="7">
    <source>
        <dbReference type="Pfam" id="PF00479"/>
    </source>
</evidence>
<dbReference type="Pfam" id="PF02781">
    <property type="entry name" value="G6PD_C"/>
    <property type="match status" value="1"/>
</dbReference>
<dbReference type="AlphaFoldDB" id="A0A7Z0DAW3"/>
<evidence type="ECO:0000313" key="9">
    <source>
        <dbReference type="EMBL" id="NYI71923.1"/>
    </source>
</evidence>
<dbReference type="GO" id="GO:0009051">
    <property type="term" value="P:pentose-phosphate shunt, oxidative branch"/>
    <property type="evidence" value="ECO:0007669"/>
    <property type="project" value="TreeGrafter"/>
</dbReference>
<feature type="region of interest" description="Disordered" evidence="6">
    <location>
        <begin position="452"/>
        <end position="475"/>
    </location>
</feature>
<feature type="domain" description="Glucose-6-phosphate dehydrogenase NAD-binding" evidence="7">
    <location>
        <begin position="18"/>
        <end position="183"/>
    </location>
</feature>
<keyword evidence="10" id="KW-1185">Reference proteome</keyword>
<feature type="domain" description="Glucose-6-phosphate dehydrogenase C-terminal" evidence="8">
    <location>
        <begin position="187"/>
        <end position="464"/>
    </location>
</feature>
<dbReference type="RefSeq" id="WP_179445687.1">
    <property type="nucleotide sequence ID" value="NZ_JACBZS010000001.1"/>
</dbReference>
<dbReference type="PANTHER" id="PTHR23429">
    <property type="entry name" value="GLUCOSE-6-PHOSPHATE 1-DEHYDROGENASE G6PD"/>
    <property type="match status" value="1"/>
</dbReference>
<proteinExistence type="predicted"/>
<dbReference type="GO" id="GO:0006006">
    <property type="term" value="P:glucose metabolic process"/>
    <property type="evidence" value="ECO:0007669"/>
    <property type="project" value="UniProtKB-KW"/>
</dbReference>
<dbReference type="Proteomes" id="UP000527616">
    <property type="component" value="Unassembled WGS sequence"/>
</dbReference>